<gene>
    <name evidence="1" type="ORF">Dxin01_03288</name>
</gene>
<comment type="caution">
    <text evidence="1">The sequence shown here is derived from an EMBL/GenBank/DDBJ whole genome shotgun (WGS) entry which is preliminary data.</text>
</comment>
<evidence type="ECO:0000313" key="2">
    <source>
        <dbReference type="Proteomes" id="UP001458946"/>
    </source>
</evidence>
<sequence>MGRLSDSLRAAYATSAYGPVGGRFVLQAAPSTPPHWAKAGRTWAIVTAWNPKSVWQSEALNKAAAAALAHQIRAEGWQSEPAWNGEGQWREESLLVWDVPLKVAVRWGQVFGQNAVLWGIGSRAALVWVADGPQPDPIERFWLAGI</sequence>
<protein>
    <recommendedName>
        <fullName evidence="3">DUF3293 domain-containing protein</fullName>
    </recommendedName>
</protein>
<dbReference type="InterPro" id="IPR021710">
    <property type="entry name" value="DUF3293"/>
</dbReference>
<keyword evidence="2" id="KW-1185">Reference proteome</keyword>
<dbReference type="RefSeq" id="WP_353543501.1">
    <property type="nucleotide sequence ID" value="NZ_BAABRN010000053.1"/>
</dbReference>
<evidence type="ECO:0008006" key="3">
    <source>
        <dbReference type="Google" id="ProtNLM"/>
    </source>
</evidence>
<accession>A0ABP9VE70</accession>
<proteinExistence type="predicted"/>
<organism evidence="1 2">
    <name type="scientific">Deinococcus xinjiangensis</name>
    <dbReference type="NCBI Taxonomy" id="457454"/>
    <lineage>
        <taxon>Bacteria</taxon>
        <taxon>Thermotogati</taxon>
        <taxon>Deinococcota</taxon>
        <taxon>Deinococci</taxon>
        <taxon>Deinococcales</taxon>
        <taxon>Deinococcaceae</taxon>
        <taxon>Deinococcus</taxon>
    </lineage>
</organism>
<evidence type="ECO:0000313" key="1">
    <source>
        <dbReference type="EMBL" id="GAA5503529.1"/>
    </source>
</evidence>
<dbReference type="Pfam" id="PF11697">
    <property type="entry name" value="DUF3293"/>
    <property type="match status" value="1"/>
</dbReference>
<dbReference type="EMBL" id="BAABRN010000053">
    <property type="protein sequence ID" value="GAA5503529.1"/>
    <property type="molecule type" value="Genomic_DNA"/>
</dbReference>
<reference evidence="1 2" key="1">
    <citation type="submission" date="2024-02" db="EMBL/GenBank/DDBJ databases">
        <title>Deinococcus xinjiangensis NBRC 107630.</title>
        <authorList>
            <person name="Ichikawa N."/>
            <person name="Katano-Makiyama Y."/>
            <person name="Hidaka K."/>
        </authorList>
    </citation>
    <scope>NUCLEOTIDE SEQUENCE [LARGE SCALE GENOMIC DNA]</scope>
    <source>
        <strain evidence="1 2">NBRC 107630</strain>
    </source>
</reference>
<name>A0ABP9VE70_9DEIO</name>
<dbReference type="Proteomes" id="UP001458946">
    <property type="component" value="Unassembled WGS sequence"/>
</dbReference>